<evidence type="ECO:0000313" key="2">
    <source>
        <dbReference type="Proteomes" id="UP000274920"/>
    </source>
</evidence>
<dbReference type="EC" id="2.7.7.81" evidence="1"/>
<dbReference type="Proteomes" id="UP000274920">
    <property type="component" value="Unassembled WGS sequence"/>
</dbReference>
<dbReference type="InterPro" id="IPR003329">
    <property type="entry name" value="Cytidylyl_trans"/>
</dbReference>
<accession>A0A3R8LZF7</accession>
<proteinExistence type="predicted"/>
<dbReference type="EMBL" id="RHJS01000002">
    <property type="protein sequence ID" value="RRK32587.1"/>
    <property type="molecule type" value="Genomic_DNA"/>
</dbReference>
<dbReference type="RefSeq" id="WP_125128047.1">
    <property type="nucleotide sequence ID" value="NZ_RHJS01000002.1"/>
</dbReference>
<protein>
    <submittedName>
        <fullName evidence="1">Pseudaminic acid cytidylyltransferase</fullName>
        <ecNumber evidence="1">2.7.7.81</ecNumber>
    </submittedName>
</protein>
<dbReference type="Gene3D" id="3.90.550.10">
    <property type="entry name" value="Spore Coat Polysaccharide Biosynthesis Protein SpsA, Chain A"/>
    <property type="match status" value="1"/>
</dbReference>
<dbReference type="CDD" id="cd02513">
    <property type="entry name" value="CMP-NeuAc_Synthase"/>
    <property type="match status" value="1"/>
</dbReference>
<dbReference type="PANTHER" id="PTHR21485:SF6">
    <property type="entry name" value="N-ACYLNEURAMINATE CYTIDYLYLTRANSFERASE-RELATED"/>
    <property type="match status" value="1"/>
</dbReference>
<dbReference type="InterPro" id="IPR050793">
    <property type="entry name" value="CMP-NeuNAc_synthase"/>
</dbReference>
<keyword evidence="1" id="KW-0808">Transferase</keyword>
<dbReference type="AlphaFoldDB" id="A0A3R8LZF7"/>
<dbReference type="InterPro" id="IPR020039">
    <property type="entry name" value="PseF"/>
</dbReference>
<keyword evidence="2" id="KW-1185">Reference proteome</keyword>
<dbReference type="GO" id="GO:0008781">
    <property type="term" value="F:N-acylneuraminate cytidylyltransferase activity"/>
    <property type="evidence" value="ECO:0007669"/>
    <property type="project" value="TreeGrafter"/>
</dbReference>
<sequence>MSSIAIITARGGSKRIPKKNIREFCGKPIIIYSIEAAIKSGVFDEIMVSTDSAEIADIAEQHGAKVPFLRSEKTSNDFATTADVIAEVLEAYKTRGQKYDYFACIYPTAPFVTASKLADAMGSLKEKLADALVSVVRYSFPPQRGFVIEEEWIKYQYPQYERTRSQDLEPIYHDCGQFYICSCEKFLNEHTLILPKTMPYIVDEEEVQDIDTISDWNIAEAKYTVLYQEDYRSKELDKKS</sequence>
<keyword evidence="1" id="KW-0548">Nucleotidyltransferase</keyword>
<name>A0A3R8LZF7_9FIRM</name>
<dbReference type="Pfam" id="PF02348">
    <property type="entry name" value="CTP_transf_3"/>
    <property type="match status" value="1"/>
</dbReference>
<organism evidence="1 2">
    <name type="scientific">Schaedlerella arabinosiphila</name>
    <dbReference type="NCBI Taxonomy" id="2044587"/>
    <lineage>
        <taxon>Bacteria</taxon>
        <taxon>Bacillati</taxon>
        <taxon>Bacillota</taxon>
        <taxon>Clostridia</taxon>
        <taxon>Lachnospirales</taxon>
        <taxon>Lachnospiraceae</taxon>
        <taxon>Schaedlerella</taxon>
    </lineage>
</organism>
<dbReference type="InterPro" id="IPR029044">
    <property type="entry name" value="Nucleotide-diphossugar_trans"/>
</dbReference>
<reference evidence="1" key="1">
    <citation type="submission" date="2018-10" db="EMBL/GenBank/DDBJ databases">
        <title>Schaedlerella arabinophila gen. nov. sp. nov., isolated from the mouse intestinal tract and comparative analysis with the genome of the closely related altered Schaedler flora strain ASF502.</title>
        <authorList>
            <person name="Miyake S."/>
            <person name="Soh M."/>
            <person name="Seedorf H."/>
        </authorList>
    </citation>
    <scope>NUCLEOTIDE SEQUENCE [LARGE SCALE GENOMIC DNA]</scope>
    <source>
        <strain evidence="1">DSM 106076</strain>
    </source>
</reference>
<comment type="caution">
    <text evidence="1">The sequence shown here is derived from an EMBL/GenBank/DDBJ whole genome shotgun (WGS) entry which is preliminary data.</text>
</comment>
<evidence type="ECO:0000313" key="1">
    <source>
        <dbReference type="EMBL" id="RRK32587.1"/>
    </source>
</evidence>
<dbReference type="PANTHER" id="PTHR21485">
    <property type="entry name" value="HAD SUPERFAMILY MEMBERS CMAS AND KDSC"/>
    <property type="match status" value="1"/>
</dbReference>
<dbReference type="NCBIfam" id="TIGR03584">
    <property type="entry name" value="PseF"/>
    <property type="match status" value="1"/>
</dbReference>
<dbReference type="SUPFAM" id="SSF53448">
    <property type="entry name" value="Nucleotide-diphospho-sugar transferases"/>
    <property type="match status" value="1"/>
</dbReference>
<gene>
    <name evidence="1" type="primary">pseF</name>
    <name evidence="1" type="ORF">EBB54_15415</name>
</gene>